<name>A0A9X0W5Y5_9GAMM</name>
<evidence type="ECO:0000313" key="2">
    <source>
        <dbReference type="Proteomes" id="UP001138768"/>
    </source>
</evidence>
<dbReference type="Proteomes" id="UP001138768">
    <property type="component" value="Unassembled WGS sequence"/>
</dbReference>
<sequence length="78" mass="8744">MDRLRQIKSPHTEVVGMTRYPNGLRGFIYRNSTDGIGNTTAAKCSSFKPDTALIYELILTTNRIDVVNRCIEPAADKK</sequence>
<proteinExistence type="predicted"/>
<reference evidence="1 2" key="1">
    <citation type="journal article" date="2020" name="Microorganisms">
        <title>Osmotic Adaptation and Compatible Solute Biosynthesis of Phototrophic Bacteria as Revealed from Genome Analyses.</title>
        <authorList>
            <person name="Imhoff J.F."/>
            <person name="Rahn T."/>
            <person name="Kunzel S."/>
            <person name="Keller A."/>
            <person name="Neulinger S.C."/>
        </authorList>
    </citation>
    <scope>NUCLEOTIDE SEQUENCE [LARGE SCALE GENOMIC DNA]</scope>
    <source>
        <strain evidence="1 2">DSM 25653</strain>
    </source>
</reference>
<accession>A0A9X0W5Y5</accession>
<dbReference type="EMBL" id="NRRY01000003">
    <property type="protein sequence ID" value="MBK1617434.1"/>
    <property type="molecule type" value="Genomic_DNA"/>
</dbReference>
<organism evidence="1 2">
    <name type="scientific">Lamprobacter modestohalophilus</name>
    <dbReference type="NCBI Taxonomy" id="1064514"/>
    <lineage>
        <taxon>Bacteria</taxon>
        <taxon>Pseudomonadati</taxon>
        <taxon>Pseudomonadota</taxon>
        <taxon>Gammaproteobacteria</taxon>
        <taxon>Chromatiales</taxon>
        <taxon>Chromatiaceae</taxon>
        <taxon>Lamprobacter</taxon>
    </lineage>
</organism>
<comment type="caution">
    <text evidence="1">The sequence shown here is derived from an EMBL/GenBank/DDBJ whole genome shotgun (WGS) entry which is preliminary data.</text>
</comment>
<keyword evidence="2" id="KW-1185">Reference proteome</keyword>
<evidence type="ECO:0000313" key="1">
    <source>
        <dbReference type="EMBL" id="MBK1617434.1"/>
    </source>
</evidence>
<gene>
    <name evidence="1" type="ORF">CKO42_02970</name>
</gene>
<protein>
    <submittedName>
        <fullName evidence="1">Uncharacterized protein</fullName>
    </submittedName>
</protein>
<dbReference type="AlphaFoldDB" id="A0A9X0W5Y5"/>